<reference evidence="2 3" key="1">
    <citation type="submission" date="2020-08" db="EMBL/GenBank/DDBJ databases">
        <title>Plant Genome Project.</title>
        <authorList>
            <person name="Zhang R.-G."/>
        </authorList>
    </citation>
    <scope>NUCLEOTIDE SEQUENCE [LARGE SCALE GENOMIC DNA]</scope>
    <source>
        <tissue evidence="2">Rhizome</tissue>
    </source>
</reference>
<accession>A0A8J5CF51</accession>
<gene>
    <name evidence="2" type="ORF">ZIOFF_067162</name>
</gene>
<name>A0A8J5CF51_ZINOF</name>
<protein>
    <submittedName>
        <fullName evidence="2">Uncharacterized protein</fullName>
    </submittedName>
</protein>
<dbReference type="PANTHER" id="PTHR33982:SF5">
    <property type="entry name" value="OUTER ENVELOPE MEMBRANE PROTEIN 7"/>
    <property type="match status" value="1"/>
</dbReference>
<feature type="region of interest" description="Disordered" evidence="1">
    <location>
        <begin position="119"/>
        <end position="161"/>
    </location>
</feature>
<feature type="compositionally biased region" description="Acidic residues" evidence="1">
    <location>
        <begin position="129"/>
        <end position="138"/>
    </location>
</feature>
<evidence type="ECO:0000256" key="1">
    <source>
        <dbReference type="SAM" id="MobiDB-lite"/>
    </source>
</evidence>
<evidence type="ECO:0000313" key="2">
    <source>
        <dbReference type="EMBL" id="KAG6473249.1"/>
    </source>
</evidence>
<comment type="caution">
    <text evidence="2">The sequence shown here is derived from an EMBL/GenBank/DDBJ whole genome shotgun (WGS) entry which is preliminary data.</text>
</comment>
<evidence type="ECO:0000313" key="3">
    <source>
        <dbReference type="Proteomes" id="UP000734854"/>
    </source>
</evidence>
<sequence length="161" mass="16551">MAAAAIPAPYLTFNELGMQILGRFLLPSLSLSASAATGCVAKQLTSSFSNQGTAAHEIEGPRAVLGGQQQDIDRAMGNRGAGGDGSSLKRALLVTGGLALAWLTVETAFKPLLDRLRASISGSDPARDPDEDEDDVEVESEKGEAAAEEKDGKAGGIPPSD</sequence>
<dbReference type="EMBL" id="JACMSC010000019">
    <property type="protein sequence ID" value="KAG6473249.1"/>
    <property type="molecule type" value="Genomic_DNA"/>
</dbReference>
<dbReference type="AlphaFoldDB" id="A0A8J5CF51"/>
<keyword evidence="3" id="KW-1185">Reference proteome</keyword>
<dbReference type="InterPro" id="IPR038944">
    <property type="entry name" value="OEP7-like"/>
</dbReference>
<proteinExistence type="predicted"/>
<dbReference type="GO" id="GO:0009707">
    <property type="term" value="C:chloroplast outer membrane"/>
    <property type="evidence" value="ECO:0007669"/>
    <property type="project" value="TreeGrafter"/>
</dbReference>
<feature type="compositionally biased region" description="Basic and acidic residues" evidence="1">
    <location>
        <begin position="139"/>
        <end position="153"/>
    </location>
</feature>
<dbReference type="Proteomes" id="UP000734854">
    <property type="component" value="Unassembled WGS sequence"/>
</dbReference>
<dbReference type="PANTHER" id="PTHR33982">
    <property type="entry name" value="OUTER ENVELOPE MEMBRANE PROTEIN 7-RELATED"/>
    <property type="match status" value="1"/>
</dbReference>
<organism evidence="2 3">
    <name type="scientific">Zingiber officinale</name>
    <name type="common">Ginger</name>
    <name type="synonym">Amomum zingiber</name>
    <dbReference type="NCBI Taxonomy" id="94328"/>
    <lineage>
        <taxon>Eukaryota</taxon>
        <taxon>Viridiplantae</taxon>
        <taxon>Streptophyta</taxon>
        <taxon>Embryophyta</taxon>
        <taxon>Tracheophyta</taxon>
        <taxon>Spermatophyta</taxon>
        <taxon>Magnoliopsida</taxon>
        <taxon>Liliopsida</taxon>
        <taxon>Zingiberales</taxon>
        <taxon>Zingiberaceae</taxon>
        <taxon>Zingiber</taxon>
    </lineage>
</organism>